<sequence length="371" mass="41599">MSYNGVGLRTARGSGTNGYVMRNLSYVKPAHIRERERQAQMKYAMLEEPHNKHPVNKQILLHEKKRQVEVKVMELRDELEEQGCDDDEIEEKCAAFREKIRARMETDARRLDDSKHASSHAKAMKKEKELAALKDAFGIRDNYVEGTSFDVDLQEQRRLERLNEYDRKQREREERANRPRLQNNDRQLPLQSKLSMPIENAKSDRPRHVRQSQSSAMLGHQPRREHGPEAPYEAGEVPVRPEVGRLVLFLAVATRGLLPVVVSVEAVAGRHDGDGTVAANPRCAVAIADLRLAPCGEVGAVVEVDRRRSSVADVPEKVSLPRSSSARARSASKAKDDVKQTDGPKPEGAKDTRRSKSASSISSSSGSDMEE</sequence>
<reference evidence="9 10" key="1">
    <citation type="submission" date="2018-08" db="EMBL/GenBank/DDBJ databases">
        <title>Aphanomyces genome sequencing and annotation.</title>
        <authorList>
            <person name="Minardi D."/>
            <person name="Oidtmann B."/>
            <person name="Van Der Giezen M."/>
            <person name="Studholme D.J."/>
        </authorList>
    </citation>
    <scope>NUCLEOTIDE SEQUENCE [LARGE SCALE GENOMIC DNA]</scope>
    <source>
        <strain evidence="9 10">NJM0002</strain>
    </source>
</reference>
<feature type="compositionally biased region" description="Low complexity" evidence="7">
    <location>
        <begin position="322"/>
        <end position="331"/>
    </location>
</feature>
<feature type="compositionally biased region" description="Polar residues" evidence="7">
    <location>
        <begin position="180"/>
        <end position="194"/>
    </location>
</feature>
<evidence type="ECO:0000256" key="5">
    <source>
        <dbReference type="ARBA" id="ARBA00023187"/>
    </source>
</evidence>
<name>A0A418ALA7_9STRA</name>
<keyword evidence="10" id="KW-1185">Reference proteome</keyword>
<dbReference type="InterPro" id="IPR013170">
    <property type="entry name" value="mRNA_splic_Cwf21_dom"/>
</dbReference>
<dbReference type="GO" id="GO:0006397">
    <property type="term" value="P:mRNA processing"/>
    <property type="evidence" value="ECO:0007669"/>
    <property type="project" value="UniProtKB-KW"/>
</dbReference>
<dbReference type="Pfam" id="PF08312">
    <property type="entry name" value="cwf21"/>
    <property type="match status" value="1"/>
</dbReference>
<dbReference type="VEuPathDB" id="FungiDB:H310_12848"/>
<keyword evidence="3" id="KW-0507">mRNA processing</keyword>
<evidence type="ECO:0000313" key="9">
    <source>
        <dbReference type="EMBL" id="RHY25209.1"/>
    </source>
</evidence>
<feature type="region of interest" description="Disordered" evidence="7">
    <location>
        <begin position="164"/>
        <end position="235"/>
    </location>
</feature>
<dbReference type="AlphaFoldDB" id="A0A418ALA7"/>
<comment type="similarity">
    <text evidence="2">Belongs to the CWC21 family.</text>
</comment>
<comment type="caution">
    <text evidence="9">The sequence shown here is derived from an EMBL/GenBank/DDBJ whole genome shotgun (WGS) entry which is preliminary data.</text>
</comment>
<evidence type="ECO:0000256" key="7">
    <source>
        <dbReference type="SAM" id="MobiDB-lite"/>
    </source>
</evidence>
<proteinExistence type="inferred from homology"/>
<dbReference type="GO" id="GO:0008380">
    <property type="term" value="P:RNA splicing"/>
    <property type="evidence" value="ECO:0007669"/>
    <property type="project" value="UniProtKB-KW"/>
</dbReference>
<dbReference type="PANTHER" id="PTHR36562">
    <property type="entry name" value="SERINE/ARGININE REPETITIVE MATRIX 2"/>
    <property type="match status" value="1"/>
</dbReference>
<gene>
    <name evidence="9" type="ORF">DYB32_008465</name>
</gene>
<protein>
    <recommendedName>
        <fullName evidence="8">CWF21 domain-containing protein</fullName>
    </recommendedName>
</protein>
<feature type="compositionally biased region" description="Low complexity" evidence="7">
    <location>
        <begin position="357"/>
        <end position="371"/>
    </location>
</feature>
<keyword evidence="4" id="KW-0747">Spliceosome</keyword>
<accession>A0A418ALA7</accession>
<dbReference type="PANTHER" id="PTHR36562:SF5">
    <property type="entry name" value="SERINE_ARGININE REPETITIVE MATRIX 2"/>
    <property type="match status" value="1"/>
</dbReference>
<keyword evidence="5" id="KW-0508">mRNA splicing</keyword>
<dbReference type="SMART" id="SM01115">
    <property type="entry name" value="cwf21"/>
    <property type="match status" value="1"/>
</dbReference>
<dbReference type="Proteomes" id="UP000285060">
    <property type="component" value="Unassembled WGS sequence"/>
</dbReference>
<comment type="subcellular location">
    <subcellularLocation>
        <location evidence="1">Nucleus</location>
    </subcellularLocation>
</comment>
<dbReference type="EMBL" id="QUSY01001363">
    <property type="protein sequence ID" value="RHY25209.1"/>
    <property type="molecule type" value="Genomic_DNA"/>
</dbReference>
<dbReference type="Gene3D" id="6.10.140.420">
    <property type="match status" value="1"/>
</dbReference>
<dbReference type="GO" id="GO:0005681">
    <property type="term" value="C:spliceosomal complex"/>
    <property type="evidence" value="ECO:0007669"/>
    <property type="project" value="UniProtKB-KW"/>
</dbReference>
<organism evidence="9 10">
    <name type="scientific">Aphanomyces invadans</name>
    <dbReference type="NCBI Taxonomy" id="157072"/>
    <lineage>
        <taxon>Eukaryota</taxon>
        <taxon>Sar</taxon>
        <taxon>Stramenopiles</taxon>
        <taxon>Oomycota</taxon>
        <taxon>Saprolegniomycetes</taxon>
        <taxon>Saprolegniales</taxon>
        <taxon>Verrucalvaceae</taxon>
        <taxon>Aphanomyces</taxon>
    </lineage>
</organism>
<evidence type="ECO:0000256" key="6">
    <source>
        <dbReference type="ARBA" id="ARBA00023242"/>
    </source>
</evidence>
<evidence type="ECO:0000313" key="10">
    <source>
        <dbReference type="Proteomes" id="UP000285060"/>
    </source>
</evidence>
<evidence type="ECO:0000256" key="1">
    <source>
        <dbReference type="ARBA" id="ARBA00004123"/>
    </source>
</evidence>
<feature type="compositionally biased region" description="Basic and acidic residues" evidence="7">
    <location>
        <begin position="164"/>
        <end position="177"/>
    </location>
</feature>
<keyword evidence="6" id="KW-0539">Nucleus</keyword>
<feature type="domain" description="CWF21" evidence="8">
    <location>
        <begin position="60"/>
        <end position="105"/>
    </location>
</feature>
<evidence type="ECO:0000256" key="4">
    <source>
        <dbReference type="ARBA" id="ARBA00022728"/>
    </source>
</evidence>
<dbReference type="InterPro" id="IPR051372">
    <property type="entry name" value="CWC21"/>
</dbReference>
<feature type="region of interest" description="Disordered" evidence="7">
    <location>
        <begin position="308"/>
        <end position="371"/>
    </location>
</feature>
<dbReference type="CDD" id="cd21372">
    <property type="entry name" value="cwf21_CWC21-like"/>
    <property type="match status" value="1"/>
</dbReference>
<evidence type="ECO:0000259" key="8">
    <source>
        <dbReference type="SMART" id="SM01115"/>
    </source>
</evidence>
<feature type="compositionally biased region" description="Basic and acidic residues" evidence="7">
    <location>
        <begin position="333"/>
        <end position="354"/>
    </location>
</feature>
<evidence type="ECO:0000256" key="3">
    <source>
        <dbReference type="ARBA" id="ARBA00022664"/>
    </source>
</evidence>
<evidence type="ECO:0000256" key="2">
    <source>
        <dbReference type="ARBA" id="ARBA00005954"/>
    </source>
</evidence>